<gene>
    <name evidence="1" type="ORF">RHMOL_Rhmol06G0005400</name>
</gene>
<reference evidence="1" key="1">
    <citation type="submission" date="2022-02" db="EMBL/GenBank/DDBJ databases">
        <title>Plant Genome Project.</title>
        <authorList>
            <person name="Zhang R.-G."/>
        </authorList>
    </citation>
    <scope>NUCLEOTIDE SEQUENCE</scope>
    <source>
        <strain evidence="1">AT1</strain>
    </source>
</reference>
<accession>A0ACC0N8U6</accession>
<protein>
    <submittedName>
        <fullName evidence="1">Uncharacterized protein</fullName>
    </submittedName>
</protein>
<keyword evidence="2" id="KW-1185">Reference proteome</keyword>
<sequence length="145" mass="16046">MEQVGIDNGIDEKCLSYYTEGEIISNAHRQLGAILPLIDSVSNAIHLCTDLGCDPIVNIVPVEQSRPYVAPRDDCSIMVLEASPTDPWDVDEIVDLNRSPLAGRSLDVDKVVDINIVETRVIFFIFHNSLVKGKNVENTKNDLVI</sequence>
<name>A0ACC0N8U6_RHOML</name>
<evidence type="ECO:0000313" key="2">
    <source>
        <dbReference type="Proteomes" id="UP001062846"/>
    </source>
</evidence>
<comment type="caution">
    <text evidence="1">The sequence shown here is derived from an EMBL/GenBank/DDBJ whole genome shotgun (WGS) entry which is preliminary data.</text>
</comment>
<dbReference type="EMBL" id="CM046393">
    <property type="protein sequence ID" value="KAI8549167.1"/>
    <property type="molecule type" value="Genomic_DNA"/>
</dbReference>
<proteinExistence type="predicted"/>
<dbReference type="Proteomes" id="UP001062846">
    <property type="component" value="Chromosome 6"/>
</dbReference>
<organism evidence="1 2">
    <name type="scientific">Rhododendron molle</name>
    <name type="common">Chinese azalea</name>
    <name type="synonym">Azalea mollis</name>
    <dbReference type="NCBI Taxonomy" id="49168"/>
    <lineage>
        <taxon>Eukaryota</taxon>
        <taxon>Viridiplantae</taxon>
        <taxon>Streptophyta</taxon>
        <taxon>Embryophyta</taxon>
        <taxon>Tracheophyta</taxon>
        <taxon>Spermatophyta</taxon>
        <taxon>Magnoliopsida</taxon>
        <taxon>eudicotyledons</taxon>
        <taxon>Gunneridae</taxon>
        <taxon>Pentapetalae</taxon>
        <taxon>asterids</taxon>
        <taxon>Ericales</taxon>
        <taxon>Ericaceae</taxon>
        <taxon>Ericoideae</taxon>
        <taxon>Rhodoreae</taxon>
        <taxon>Rhododendron</taxon>
    </lineage>
</organism>
<evidence type="ECO:0000313" key="1">
    <source>
        <dbReference type="EMBL" id="KAI8549167.1"/>
    </source>
</evidence>